<name>A0A6A6RPM3_9PLEO</name>
<protein>
    <recommendedName>
        <fullName evidence="3">Alcohol acetyltransferase</fullName>
    </recommendedName>
</protein>
<keyword evidence="2" id="KW-1185">Reference proteome</keyword>
<reference evidence="1" key="1">
    <citation type="journal article" date="2020" name="Stud. Mycol.">
        <title>101 Dothideomycetes genomes: a test case for predicting lifestyles and emergence of pathogens.</title>
        <authorList>
            <person name="Haridas S."/>
            <person name="Albert R."/>
            <person name="Binder M."/>
            <person name="Bloem J."/>
            <person name="Labutti K."/>
            <person name="Salamov A."/>
            <person name="Andreopoulos B."/>
            <person name="Baker S."/>
            <person name="Barry K."/>
            <person name="Bills G."/>
            <person name="Bluhm B."/>
            <person name="Cannon C."/>
            <person name="Castanera R."/>
            <person name="Culley D."/>
            <person name="Daum C."/>
            <person name="Ezra D."/>
            <person name="Gonzalez J."/>
            <person name="Henrissat B."/>
            <person name="Kuo A."/>
            <person name="Liang C."/>
            <person name="Lipzen A."/>
            <person name="Lutzoni F."/>
            <person name="Magnuson J."/>
            <person name="Mondo S."/>
            <person name="Nolan M."/>
            <person name="Ohm R."/>
            <person name="Pangilinan J."/>
            <person name="Park H.-J."/>
            <person name="Ramirez L."/>
            <person name="Alfaro M."/>
            <person name="Sun H."/>
            <person name="Tritt A."/>
            <person name="Yoshinaga Y."/>
            <person name="Zwiers L.-H."/>
            <person name="Turgeon B."/>
            <person name="Goodwin S."/>
            <person name="Spatafora J."/>
            <person name="Crous P."/>
            <person name="Grigoriev I."/>
        </authorList>
    </citation>
    <scope>NUCLEOTIDE SEQUENCE</scope>
    <source>
        <strain evidence="1">CBS 473.64</strain>
    </source>
</reference>
<dbReference type="PANTHER" id="PTHR28037:SF1">
    <property type="entry name" value="ALCOHOL O-ACETYLTRANSFERASE 1-RELATED"/>
    <property type="match status" value="1"/>
</dbReference>
<dbReference type="AlphaFoldDB" id="A0A6A6RPM3"/>
<dbReference type="OrthoDB" id="2150604at2759"/>
<gene>
    <name evidence="1" type="ORF">P280DRAFT_110377</name>
</gene>
<accession>A0A6A6RPM3</accession>
<dbReference type="Pfam" id="PF07247">
    <property type="entry name" value="AATase"/>
    <property type="match status" value="1"/>
</dbReference>
<dbReference type="InterPro" id="IPR010828">
    <property type="entry name" value="Atf2/Sli1-like"/>
</dbReference>
<evidence type="ECO:0008006" key="3">
    <source>
        <dbReference type="Google" id="ProtNLM"/>
    </source>
</evidence>
<proteinExistence type="predicted"/>
<dbReference type="PANTHER" id="PTHR28037">
    <property type="entry name" value="ALCOHOL O-ACETYLTRANSFERASE 1-RELATED"/>
    <property type="match status" value="1"/>
</dbReference>
<dbReference type="GO" id="GO:0008080">
    <property type="term" value="F:N-acetyltransferase activity"/>
    <property type="evidence" value="ECO:0007669"/>
    <property type="project" value="TreeGrafter"/>
</dbReference>
<sequence length="504" mass="57335">MAAIEILPGRTIRGMGCTEAYQLAMHTLDQYRGTIVACRYVLPPILARPESLATLKALFRDALTRIVLAQPHLQTGITGETTKNPAFVSLDHIDLRNHVQWITRNEPGHFQQLYLETAQAQLDAKFENLSIRPGWKVVVLHEMGMDSIEVLYVWNHPHHDGSSGKIFHRYMLQYLDESTGQDNHIVDLSENSDRWILPLPGLFDKLPPNPELLSWWPMWPRFLLSQLWKEFKPGSIFPPGKTYAHWAPIRTLPYKTQYRNFTVDSPAVMKLVDACRLHHTTLTGLVQALCLFSLSTALPRASGFASRTPYDMRNILPSHTTQYPWLQPKEVMCNYVSAIDHKFDPKLVDTIRRHTSSMSSDSELPADAKELLWSVSARVRREIQARLDSGTWNDLIGIMKLCPNWNNQQEIEMRKTRYLSWLVTNLGVLDGERSTRVGKESWSLCRAELILGAETPSAALSVSIMTVKGSDMCVTCTWQDSVVDAAIGERLIGHLKRWLEEIGS</sequence>
<dbReference type="EMBL" id="MU006794">
    <property type="protein sequence ID" value="KAF2637147.1"/>
    <property type="molecule type" value="Genomic_DNA"/>
</dbReference>
<dbReference type="InterPro" id="IPR052058">
    <property type="entry name" value="Alcohol_O-acetyltransferase"/>
</dbReference>
<evidence type="ECO:0000313" key="2">
    <source>
        <dbReference type="Proteomes" id="UP000799753"/>
    </source>
</evidence>
<organism evidence="1 2">
    <name type="scientific">Massarina eburnea CBS 473.64</name>
    <dbReference type="NCBI Taxonomy" id="1395130"/>
    <lineage>
        <taxon>Eukaryota</taxon>
        <taxon>Fungi</taxon>
        <taxon>Dikarya</taxon>
        <taxon>Ascomycota</taxon>
        <taxon>Pezizomycotina</taxon>
        <taxon>Dothideomycetes</taxon>
        <taxon>Pleosporomycetidae</taxon>
        <taxon>Pleosporales</taxon>
        <taxon>Massarineae</taxon>
        <taxon>Massarinaceae</taxon>
        <taxon>Massarina</taxon>
    </lineage>
</organism>
<evidence type="ECO:0000313" key="1">
    <source>
        <dbReference type="EMBL" id="KAF2637147.1"/>
    </source>
</evidence>
<dbReference type="Proteomes" id="UP000799753">
    <property type="component" value="Unassembled WGS sequence"/>
</dbReference>